<proteinExistence type="predicted"/>
<evidence type="ECO:0000313" key="2">
    <source>
        <dbReference type="Proteomes" id="UP000177362"/>
    </source>
</evidence>
<dbReference type="EMBL" id="MHQJ01000013">
    <property type="protein sequence ID" value="OHA01560.1"/>
    <property type="molecule type" value="Genomic_DNA"/>
</dbReference>
<accession>A0A1G2KQ62</accession>
<evidence type="ECO:0000313" key="1">
    <source>
        <dbReference type="EMBL" id="OHA01560.1"/>
    </source>
</evidence>
<comment type="caution">
    <text evidence="1">The sequence shown here is derived from an EMBL/GenBank/DDBJ whole genome shotgun (WGS) entry which is preliminary data.</text>
</comment>
<dbReference type="AlphaFoldDB" id="A0A1G2KQ62"/>
<gene>
    <name evidence="1" type="ORF">A3C11_02385</name>
</gene>
<protein>
    <submittedName>
        <fullName evidence="1">Uncharacterized protein</fullName>
    </submittedName>
</protein>
<dbReference type="Proteomes" id="UP000177362">
    <property type="component" value="Unassembled WGS sequence"/>
</dbReference>
<reference evidence="1 2" key="1">
    <citation type="journal article" date="2016" name="Nat. Commun.">
        <title>Thousands of microbial genomes shed light on interconnected biogeochemical processes in an aquifer system.</title>
        <authorList>
            <person name="Anantharaman K."/>
            <person name="Brown C.T."/>
            <person name="Hug L.A."/>
            <person name="Sharon I."/>
            <person name="Castelle C.J."/>
            <person name="Probst A.J."/>
            <person name="Thomas B.C."/>
            <person name="Singh A."/>
            <person name="Wilkins M.J."/>
            <person name="Karaoz U."/>
            <person name="Brodie E.L."/>
            <person name="Williams K.H."/>
            <person name="Hubbard S.S."/>
            <person name="Banfield J.F."/>
        </authorList>
    </citation>
    <scope>NUCLEOTIDE SEQUENCE [LARGE SCALE GENOMIC DNA]</scope>
</reference>
<sequence>MYQEPLMLDRVLDFPASTTRMSYGDSAVEEKDIPTALNSLFTSLTEKLAKFSLFPLSIQTGWGEEWAGYDGMVPNGIFYVSVFENMFFRNHKLFGRSFKRQEHLRVNVHYNSNLNEVHIYFHCLGDYELAEPIIKEFFSLRPNLKIRCLVLYCFEDRLPERESTAKSQIQKLDRVFFASR</sequence>
<name>A0A1G2KQ62_9BACT</name>
<organism evidence="1 2">
    <name type="scientific">Candidatus Sungbacteria bacterium RIFCSPHIGHO2_02_FULL_49_12</name>
    <dbReference type="NCBI Taxonomy" id="1802271"/>
    <lineage>
        <taxon>Bacteria</taxon>
        <taxon>Candidatus Sungiibacteriota</taxon>
    </lineage>
</organism>